<evidence type="ECO:0000256" key="2">
    <source>
        <dbReference type="SAM" id="SignalP"/>
    </source>
</evidence>
<dbReference type="SUPFAM" id="SSF81901">
    <property type="entry name" value="HCP-like"/>
    <property type="match status" value="1"/>
</dbReference>
<dbReference type="Proteomes" id="UP000218113">
    <property type="component" value="Unassembled WGS sequence"/>
</dbReference>
<keyword evidence="1" id="KW-0802">TPR repeat</keyword>
<dbReference type="EMBL" id="NVSR01000106">
    <property type="protein sequence ID" value="PCI25948.1"/>
    <property type="molecule type" value="Genomic_DNA"/>
</dbReference>
<sequence>MTNIIKILFLLLVLNSQMLFAESSSDKADKLYNQAQRLYSNAKYKEAIPLYEKSYELKPSKDIPANTGISYKNIGNYKKSIYWYKVGIKVFNDKKSIFNLGLLYEEKLLNIDEAIKWYREAINQKNLDAYDNISLIYHDIRKDNLTASAYYLATIEKSYTKKQILDFLKNDWKIDEATIKKAYHLQKTLVPNPYYDKEFEEKIAKKKSGRR</sequence>
<feature type="chain" id="PRO_5013308937" description="Beta-lactamase" evidence="2">
    <location>
        <begin position="22"/>
        <end position="211"/>
    </location>
</feature>
<organism evidence="3 4">
    <name type="scientific">SAR324 cluster bacterium</name>
    <dbReference type="NCBI Taxonomy" id="2024889"/>
    <lineage>
        <taxon>Bacteria</taxon>
        <taxon>Deltaproteobacteria</taxon>
        <taxon>SAR324 cluster</taxon>
    </lineage>
</organism>
<gene>
    <name evidence="3" type="ORF">COB67_10460</name>
</gene>
<comment type="caution">
    <text evidence="3">The sequence shown here is derived from an EMBL/GenBank/DDBJ whole genome shotgun (WGS) entry which is preliminary data.</text>
</comment>
<dbReference type="Gene3D" id="1.25.40.10">
    <property type="entry name" value="Tetratricopeptide repeat domain"/>
    <property type="match status" value="1"/>
</dbReference>
<reference evidence="4" key="1">
    <citation type="submission" date="2017-08" db="EMBL/GenBank/DDBJ databases">
        <title>A dynamic microbial community with high functional redundancy inhabits the cold, oxic subseafloor aquifer.</title>
        <authorList>
            <person name="Tully B.J."/>
            <person name="Wheat C.G."/>
            <person name="Glazer B.T."/>
            <person name="Huber J.A."/>
        </authorList>
    </citation>
    <scope>NUCLEOTIDE SEQUENCE [LARGE SCALE GENOMIC DNA]</scope>
</reference>
<protein>
    <recommendedName>
        <fullName evidence="5">Beta-lactamase</fullName>
    </recommendedName>
</protein>
<dbReference type="InterPro" id="IPR019734">
    <property type="entry name" value="TPR_rpt"/>
</dbReference>
<feature type="repeat" description="TPR" evidence="1">
    <location>
        <begin position="28"/>
        <end position="61"/>
    </location>
</feature>
<evidence type="ECO:0000256" key="1">
    <source>
        <dbReference type="PROSITE-ProRule" id="PRU00339"/>
    </source>
</evidence>
<feature type="signal peptide" evidence="2">
    <location>
        <begin position="1"/>
        <end position="21"/>
    </location>
</feature>
<proteinExistence type="predicted"/>
<dbReference type="InterPro" id="IPR011990">
    <property type="entry name" value="TPR-like_helical_dom_sf"/>
</dbReference>
<dbReference type="PROSITE" id="PS50005">
    <property type="entry name" value="TPR"/>
    <property type="match status" value="1"/>
</dbReference>
<keyword evidence="2" id="KW-0732">Signal</keyword>
<dbReference type="AlphaFoldDB" id="A0A2A4SXF7"/>
<name>A0A2A4SXF7_9DELT</name>
<evidence type="ECO:0008006" key="5">
    <source>
        <dbReference type="Google" id="ProtNLM"/>
    </source>
</evidence>
<evidence type="ECO:0000313" key="3">
    <source>
        <dbReference type="EMBL" id="PCI25948.1"/>
    </source>
</evidence>
<evidence type="ECO:0000313" key="4">
    <source>
        <dbReference type="Proteomes" id="UP000218113"/>
    </source>
</evidence>
<accession>A0A2A4SXF7</accession>